<organism evidence="1 2">
    <name type="scientific">Elysia crispata</name>
    <name type="common">lettuce slug</name>
    <dbReference type="NCBI Taxonomy" id="231223"/>
    <lineage>
        <taxon>Eukaryota</taxon>
        <taxon>Metazoa</taxon>
        <taxon>Spiralia</taxon>
        <taxon>Lophotrochozoa</taxon>
        <taxon>Mollusca</taxon>
        <taxon>Gastropoda</taxon>
        <taxon>Heterobranchia</taxon>
        <taxon>Euthyneura</taxon>
        <taxon>Panpulmonata</taxon>
        <taxon>Sacoglossa</taxon>
        <taxon>Placobranchoidea</taxon>
        <taxon>Plakobranchidae</taxon>
        <taxon>Elysia</taxon>
    </lineage>
</organism>
<evidence type="ECO:0008006" key="3">
    <source>
        <dbReference type="Google" id="ProtNLM"/>
    </source>
</evidence>
<keyword evidence="2" id="KW-1185">Reference proteome</keyword>
<sequence length="174" mass="19631">MVEPKHRYHLRDQDLTRTADKWIVAISISSCHLFSYPTSFPTNKSYLLDSGVRVKFYTAPEPQARSSSNPSCWLIEDRGKNTVLENASLYRKHINIARRSSGLCSFPRPYSTYTQNSSSDNGASGEYIYRGRNISNLRYVDDTVLVSDTKEGLQSLVTAAKTESEKASCFKTGR</sequence>
<evidence type="ECO:0000313" key="1">
    <source>
        <dbReference type="EMBL" id="KAK3756488.1"/>
    </source>
</evidence>
<dbReference type="Proteomes" id="UP001283361">
    <property type="component" value="Unassembled WGS sequence"/>
</dbReference>
<name>A0AAE0YSN6_9GAST</name>
<gene>
    <name evidence="1" type="ORF">RRG08_052338</name>
</gene>
<reference evidence="1" key="1">
    <citation type="journal article" date="2023" name="G3 (Bethesda)">
        <title>A reference genome for the long-term kleptoplast-retaining sea slug Elysia crispata morphotype clarki.</title>
        <authorList>
            <person name="Eastman K.E."/>
            <person name="Pendleton A.L."/>
            <person name="Shaikh M.A."/>
            <person name="Suttiyut T."/>
            <person name="Ogas R."/>
            <person name="Tomko P."/>
            <person name="Gavelis G."/>
            <person name="Widhalm J.R."/>
            <person name="Wisecaver J.H."/>
        </authorList>
    </citation>
    <scope>NUCLEOTIDE SEQUENCE</scope>
    <source>
        <strain evidence="1">ECLA1</strain>
    </source>
</reference>
<accession>A0AAE0YSN6</accession>
<dbReference type="EMBL" id="JAWDGP010005503">
    <property type="protein sequence ID" value="KAK3756488.1"/>
    <property type="molecule type" value="Genomic_DNA"/>
</dbReference>
<comment type="caution">
    <text evidence="1">The sequence shown here is derived from an EMBL/GenBank/DDBJ whole genome shotgun (WGS) entry which is preliminary data.</text>
</comment>
<evidence type="ECO:0000313" key="2">
    <source>
        <dbReference type="Proteomes" id="UP001283361"/>
    </source>
</evidence>
<dbReference type="AlphaFoldDB" id="A0AAE0YSN6"/>
<protein>
    <recommendedName>
        <fullName evidence="3">Reverse transcriptase domain-containing protein</fullName>
    </recommendedName>
</protein>
<proteinExistence type="predicted"/>